<dbReference type="GO" id="GO:0006508">
    <property type="term" value="P:proteolysis"/>
    <property type="evidence" value="ECO:0007669"/>
    <property type="project" value="InterPro"/>
</dbReference>
<dbReference type="InterPro" id="IPR000718">
    <property type="entry name" value="Peptidase_M13"/>
</dbReference>
<dbReference type="Proteomes" id="UP000821837">
    <property type="component" value="Chromosome 6"/>
</dbReference>
<accession>A0A9D4PLA0</accession>
<dbReference type="SUPFAM" id="SSF55486">
    <property type="entry name" value="Metalloproteases ('zincins'), catalytic domain"/>
    <property type="match status" value="1"/>
</dbReference>
<dbReference type="PROSITE" id="PS51885">
    <property type="entry name" value="NEPRILYSIN"/>
    <property type="match status" value="1"/>
</dbReference>
<dbReference type="AlphaFoldDB" id="A0A9D4PLA0"/>
<dbReference type="EMBL" id="JABSTV010001252">
    <property type="protein sequence ID" value="KAH7946674.1"/>
    <property type="molecule type" value="Genomic_DNA"/>
</dbReference>
<evidence type="ECO:0000313" key="1">
    <source>
        <dbReference type="EMBL" id="KAH7946674.1"/>
    </source>
</evidence>
<sequence length="156" mass="17611">MYHINAPTSVRLGTFGVEVAVATVHTYSELRHQGYDTSALDAFHRCFYAAVKDERPEEDGPEWRQQVLKSSIYGAALDVALSVLKEVPSFDEERLHDVPLSGHQLFYVVQCYTHCGEDDGPVVCNEPLRHSEDFANTFSCSAKSNMRSKYQCKTLF</sequence>
<reference evidence="1" key="2">
    <citation type="submission" date="2021-09" db="EMBL/GenBank/DDBJ databases">
        <authorList>
            <person name="Jia N."/>
            <person name="Wang J."/>
            <person name="Shi W."/>
            <person name="Du L."/>
            <person name="Sun Y."/>
            <person name="Zhan W."/>
            <person name="Jiang J."/>
            <person name="Wang Q."/>
            <person name="Zhang B."/>
            <person name="Ji P."/>
            <person name="Sakyi L.B."/>
            <person name="Cui X."/>
            <person name="Yuan T."/>
            <person name="Jiang B."/>
            <person name="Yang W."/>
            <person name="Lam T.T.-Y."/>
            <person name="Chang Q."/>
            <person name="Ding S."/>
            <person name="Wang X."/>
            <person name="Zhu J."/>
            <person name="Ruan X."/>
            <person name="Zhao L."/>
            <person name="Wei J."/>
            <person name="Que T."/>
            <person name="Du C."/>
            <person name="Cheng J."/>
            <person name="Dai P."/>
            <person name="Han X."/>
            <person name="Huang E."/>
            <person name="Gao Y."/>
            <person name="Liu J."/>
            <person name="Shao H."/>
            <person name="Ye R."/>
            <person name="Li L."/>
            <person name="Wei W."/>
            <person name="Wang X."/>
            <person name="Wang C."/>
            <person name="Huo Q."/>
            <person name="Li W."/>
            <person name="Guo W."/>
            <person name="Chen H."/>
            <person name="Chen S."/>
            <person name="Zhou L."/>
            <person name="Zhou L."/>
            <person name="Ni X."/>
            <person name="Tian J."/>
            <person name="Zhou Y."/>
            <person name="Sheng Y."/>
            <person name="Liu T."/>
            <person name="Pan Y."/>
            <person name="Xia L."/>
            <person name="Li J."/>
            <person name="Zhao F."/>
            <person name="Cao W."/>
        </authorList>
    </citation>
    <scope>NUCLEOTIDE SEQUENCE</scope>
    <source>
        <strain evidence="1">Rsan-2018</strain>
        <tissue evidence="1">Larvae</tissue>
    </source>
</reference>
<name>A0A9D4PLA0_RHISA</name>
<proteinExistence type="predicted"/>
<protein>
    <submittedName>
        <fullName evidence="1">Uncharacterized protein</fullName>
    </submittedName>
</protein>
<reference evidence="1" key="1">
    <citation type="journal article" date="2020" name="Cell">
        <title>Large-Scale Comparative Analyses of Tick Genomes Elucidate Their Genetic Diversity and Vector Capacities.</title>
        <authorList>
            <consortium name="Tick Genome and Microbiome Consortium (TIGMIC)"/>
            <person name="Jia N."/>
            <person name="Wang J."/>
            <person name="Shi W."/>
            <person name="Du L."/>
            <person name="Sun Y."/>
            <person name="Zhan W."/>
            <person name="Jiang J.F."/>
            <person name="Wang Q."/>
            <person name="Zhang B."/>
            <person name="Ji P."/>
            <person name="Bell-Sakyi L."/>
            <person name="Cui X.M."/>
            <person name="Yuan T.T."/>
            <person name="Jiang B.G."/>
            <person name="Yang W.F."/>
            <person name="Lam T.T."/>
            <person name="Chang Q.C."/>
            <person name="Ding S.J."/>
            <person name="Wang X.J."/>
            <person name="Zhu J.G."/>
            <person name="Ruan X.D."/>
            <person name="Zhao L."/>
            <person name="Wei J.T."/>
            <person name="Ye R.Z."/>
            <person name="Que T.C."/>
            <person name="Du C.H."/>
            <person name="Zhou Y.H."/>
            <person name="Cheng J.X."/>
            <person name="Dai P.F."/>
            <person name="Guo W.B."/>
            <person name="Han X.H."/>
            <person name="Huang E.J."/>
            <person name="Li L.F."/>
            <person name="Wei W."/>
            <person name="Gao Y.C."/>
            <person name="Liu J.Z."/>
            <person name="Shao H.Z."/>
            <person name="Wang X."/>
            <person name="Wang C.C."/>
            <person name="Yang T.C."/>
            <person name="Huo Q.B."/>
            <person name="Li W."/>
            <person name="Chen H.Y."/>
            <person name="Chen S.E."/>
            <person name="Zhou L.G."/>
            <person name="Ni X.B."/>
            <person name="Tian J.H."/>
            <person name="Sheng Y."/>
            <person name="Liu T."/>
            <person name="Pan Y.S."/>
            <person name="Xia L.Y."/>
            <person name="Li J."/>
            <person name="Zhao F."/>
            <person name="Cao W.C."/>
        </authorList>
    </citation>
    <scope>NUCLEOTIDE SEQUENCE</scope>
    <source>
        <strain evidence="1">Rsan-2018</strain>
    </source>
</reference>
<gene>
    <name evidence="1" type="ORF">HPB52_003198</name>
</gene>
<organism evidence="1 2">
    <name type="scientific">Rhipicephalus sanguineus</name>
    <name type="common">Brown dog tick</name>
    <name type="synonym">Ixodes sanguineus</name>
    <dbReference type="NCBI Taxonomy" id="34632"/>
    <lineage>
        <taxon>Eukaryota</taxon>
        <taxon>Metazoa</taxon>
        <taxon>Ecdysozoa</taxon>
        <taxon>Arthropoda</taxon>
        <taxon>Chelicerata</taxon>
        <taxon>Arachnida</taxon>
        <taxon>Acari</taxon>
        <taxon>Parasitiformes</taxon>
        <taxon>Ixodida</taxon>
        <taxon>Ixodoidea</taxon>
        <taxon>Ixodidae</taxon>
        <taxon>Rhipicephalinae</taxon>
        <taxon>Rhipicephalus</taxon>
        <taxon>Rhipicephalus</taxon>
    </lineage>
</organism>
<dbReference type="Gene3D" id="3.40.390.10">
    <property type="entry name" value="Collagenase (Catalytic Domain)"/>
    <property type="match status" value="1"/>
</dbReference>
<keyword evidence="2" id="KW-1185">Reference proteome</keyword>
<comment type="caution">
    <text evidence="1">The sequence shown here is derived from an EMBL/GenBank/DDBJ whole genome shotgun (WGS) entry which is preliminary data.</text>
</comment>
<dbReference type="VEuPathDB" id="VectorBase:RSAN_048284"/>
<dbReference type="GO" id="GO:0004222">
    <property type="term" value="F:metalloendopeptidase activity"/>
    <property type="evidence" value="ECO:0007669"/>
    <property type="project" value="InterPro"/>
</dbReference>
<evidence type="ECO:0000313" key="2">
    <source>
        <dbReference type="Proteomes" id="UP000821837"/>
    </source>
</evidence>
<dbReference type="InterPro" id="IPR024079">
    <property type="entry name" value="MetalloPept_cat_dom_sf"/>
</dbReference>